<feature type="region of interest" description="Disordered" evidence="1">
    <location>
        <begin position="1"/>
        <end position="73"/>
    </location>
</feature>
<organism evidence="3 4">
    <name type="scientific">Dendrothele bispora (strain CBS 962.96)</name>
    <dbReference type="NCBI Taxonomy" id="1314807"/>
    <lineage>
        <taxon>Eukaryota</taxon>
        <taxon>Fungi</taxon>
        <taxon>Dikarya</taxon>
        <taxon>Basidiomycota</taxon>
        <taxon>Agaricomycotina</taxon>
        <taxon>Agaricomycetes</taxon>
        <taxon>Agaricomycetidae</taxon>
        <taxon>Agaricales</taxon>
        <taxon>Agaricales incertae sedis</taxon>
        <taxon>Dendrothele</taxon>
    </lineage>
</organism>
<proteinExistence type="predicted"/>
<evidence type="ECO:0000256" key="1">
    <source>
        <dbReference type="SAM" id="MobiDB-lite"/>
    </source>
</evidence>
<feature type="compositionally biased region" description="Polar residues" evidence="1">
    <location>
        <begin position="188"/>
        <end position="201"/>
    </location>
</feature>
<evidence type="ECO:0000313" key="4">
    <source>
        <dbReference type="Proteomes" id="UP000297245"/>
    </source>
</evidence>
<keyword evidence="4" id="KW-1185">Reference proteome</keyword>
<dbReference type="EMBL" id="ML180602">
    <property type="protein sequence ID" value="THU77009.1"/>
    <property type="molecule type" value="Genomic_DNA"/>
</dbReference>
<dbReference type="OrthoDB" id="2986789at2759"/>
<feature type="region of interest" description="Disordered" evidence="1">
    <location>
        <begin position="179"/>
        <end position="201"/>
    </location>
</feature>
<protein>
    <recommendedName>
        <fullName evidence="2">DUF6532 domain-containing protein</fullName>
    </recommendedName>
</protein>
<feature type="compositionally biased region" description="Acidic residues" evidence="1">
    <location>
        <begin position="48"/>
        <end position="62"/>
    </location>
</feature>
<feature type="region of interest" description="Disordered" evidence="1">
    <location>
        <begin position="86"/>
        <end position="164"/>
    </location>
</feature>
<feature type="domain" description="DUF6532" evidence="2">
    <location>
        <begin position="271"/>
        <end position="435"/>
    </location>
</feature>
<feature type="compositionally biased region" description="Basic and acidic residues" evidence="1">
    <location>
        <begin position="63"/>
        <end position="73"/>
    </location>
</feature>
<feature type="compositionally biased region" description="Acidic residues" evidence="1">
    <location>
        <begin position="127"/>
        <end position="155"/>
    </location>
</feature>
<feature type="compositionally biased region" description="Polar residues" evidence="1">
    <location>
        <begin position="24"/>
        <end position="40"/>
    </location>
</feature>
<gene>
    <name evidence="3" type="ORF">K435DRAFT_113330</name>
</gene>
<dbReference type="InterPro" id="IPR045341">
    <property type="entry name" value="DUF6532"/>
</dbReference>
<name>A0A4S8KN45_DENBC</name>
<dbReference type="Pfam" id="PF20149">
    <property type="entry name" value="DUF6532"/>
    <property type="match status" value="1"/>
</dbReference>
<evidence type="ECO:0000259" key="2">
    <source>
        <dbReference type="Pfam" id="PF20149"/>
    </source>
</evidence>
<accession>A0A4S8KN45</accession>
<sequence length="535" mass="59191">MRPKGPVEKNPPAPKRGQAVAINSDESGSEQETSVTSKSHQMSKERQEDDDDSSIDENDLEIEDRAGDLDAERFLEQEAPVWTALDGDQWRKDSSNRFRSRASSVSTTDLSEDVVLPSDTEGQLTEVPDDEANELSSDEDNDDADDGELEDELEPLLESPTKRISERAARKLQGELPVVSKKSFPASHVTSQKTTDNTQTQTPDLDEIEWLPRTDIVLRTHDNSTQSHKLSLKGQSSPIKAVIGRARKLGAIDIISDHSICPLGKGLKRVAAQVLVRAADELGYNGEGDIAHRLEEGDVMTYIKPMVSQRIILERKALKLPAATITTALGLDNSPECIEEAGALVKDGDYIYPLNLTGSSYDYLNPFMHPVVHKYLSSAFFGNTKYSRLIQANRQEIFVSSYADRPLELELPKAMVAMAGCVIHAVVEDHSRSQEDKFPPAGLEWKWHGFIEILNNAEEKNRWRYHKMMHELYLKASHSMAPATHGLTTEQIVKRVAWDAFAELLPDDPSAPQSVLTTASATSQAALGPAMIDGN</sequence>
<evidence type="ECO:0000313" key="3">
    <source>
        <dbReference type="EMBL" id="THU77009.1"/>
    </source>
</evidence>
<dbReference type="AlphaFoldDB" id="A0A4S8KN45"/>
<reference evidence="3 4" key="1">
    <citation type="journal article" date="2019" name="Nat. Ecol. Evol.">
        <title>Megaphylogeny resolves global patterns of mushroom evolution.</title>
        <authorList>
            <person name="Varga T."/>
            <person name="Krizsan K."/>
            <person name="Foldi C."/>
            <person name="Dima B."/>
            <person name="Sanchez-Garcia M."/>
            <person name="Sanchez-Ramirez S."/>
            <person name="Szollosi G.J."/>
            <person name="Szarkandi J.G."/>
            <person name="Papp V."/>
            <person name="Albert L."/>
            <person name="Andreopoulos W."/>
            <person name="Angelini C."/>
            <person name="Antonin V."/>
            <person name="Barry K.W."/>
            <person name="Bougher N.L."/>
            <person name="Buchanan P."/>
            <person name="Buyck B."/>
            <person name="Bense V."/>
            <person name="Catcheside P."/>
            <person name="Chovatia M."/>
            <person name="Cooper J."/>
            <person name="Damon W."/>
            <person name="Desjardin D."/>
            <person name="Finy P."/>
            <person name="Geml J."/>
            <person name="Haridas S."/>
            <person name="Hughes K."/>
            <person name="Justo A."/>
            <person name="Karasinski D."/>
            <person name="Kautmanova I."/>
            <person name="Kiss B."/>
            <person name="Kocsube S."/>
            <person name="Kotiranta H."/>
            <person name="LaButti K.M."/>
            <person name="Lechner B.E."/>
            <person name="Liimatainen K."/>
            <person name="Lipzen A."/>
            <person name="Lukacs Z."/>
            <person name="Mihaltcheva S."/>
            <person name="Morgado L.N."/>
            <person name="Niskanen T."/>
            <person name="Noordeloos M.E."/>
            <person name="Ohm R.A."/>
            <person name="Ortiz-Santana B."/>
            <person name="Ovrebo C."/>
            <person name="Racz N."/>
            <person name="Riley R."/>
            <person name="Savchenko A."/>
            <person name="Shiryaev A."/>
            <person name="Soop K."/>
            <person name="Spirin V."/>
            <person name="Szebenyi C."/>
            <person name="Tomsovsky M."/>
            <person name="Tulloss R.E."/>
            <person name="Uehling J."/>
            <person name="Grigoriev I.V."/>
            <person name="Vagvolgyi C."/>
            <person name="Papp T."/>
            <person name="Martin F.M."/>
            <person name="Miettinen O."/>
            <person name="Hibbett D.S."/>
            <person name="Nagy L.G."/>
        </authorList>
    </citation>
    <scope>NUCLEOTIDE SEQUENCE [LARGE SCALE GENOMIC DNA]</scope>
    <source>
        <strain evidence="3 4">CBS 962.96</strain>
    </source>
</reference>
<dbReference type="Proteomes" id="UP000297245">
    <property type="component" value="Unassembled WGS sequence"/>
</dbReference>